<keyword evidence="2" id="KW-1185">Reference proteome</keyword>
<reference evidence="2" key="1">
    <citation type="journal article" date="2019" name="Int. J. Syst. Evol. Microbiol.">
        <title>The Global Catalogue of Microorganisms (GCM) 10K type strain sequencing project: providing services to taxonomists for standard genome sequencing and annotation.</title>
        <authorList>
            <consortium name="The Broad Institute Genomics Platform"/>
            <consortium name="The Broad Institute Genome Sequencing Center for Infectious Disease"/>
            <person name="Wu L."/>
            <person name="Ma J."/>
        </authorList>
    </citation>
    <scope>NUCLEOTIDE SEQUENCE [LARGE SCALE GENOMIC DNA]</scope>
    <source>
        <strain evidence="2">CCM 7435</strain>
    </source>
</reference>
<dbReference type="EMBL" id="JBHUHD010000001">
    <property type="protein sequence ID" value="MFD2142877.1"/>
    <property type="molecule type" value="Genomic_DNA"/>
</dbReference>
<sequence length="100" mass="10951">MKNVLRSFSPAQLQAIAADEDPDFELVSNEIVDTGLSFLERVMVFSADDDDFTYQVQAQAGPPDDWEKPAFHDVSEDLTGYAVEAAPGSLTGWQRILVSG</sequence>
<evidence type="ECO:0000313" key="1">
    <source>
        <dbReference type="EMBL" id="MFD2142877.1"/>
    </source>
</evidence>
<dbReference type="RefSeq" id="WP_213356168.1">
    <property type="nucleotide sequence ID" value="NZ_JAHBGB010000044.1"/>
</dbReference>
<evidence type="ECO:0000313" key="2">
    <source>
        <dbReference type="Proteomes" id="UP001597299"/>
    </source>
</evidence>
<dbReference type="Proteomes" id="UP001597299">
    <property type="component" value="Unassembled WGS sequence"/>
</dbReference>
<accession>A0ABW4Z346</accession>
<gene>
    <name evidence="1" type="ORF">ACFSNC_20920</name>
</gene>
<protein>
    <submittedName>
        <fullName evidence="1">Uncharacterized protein</fullName>
    </submittedName>
</protein>
<organism evidence="1 2">
    <name type="scientific">Ancylobacter oerskovii</name>
    <dbReference type="NCBI Taxonomy" id="459519"/>
    <lineage>
        <taxon>Bacteria</taxon>
        <taxon>Pseudomonadati</taxon>
        <taxon>Pseudomonadota</taxon>
        <taxon>Alphaproteobacteria</taxon>
        <taxon>Hyphomicrobiales</taxon>
        <taxon>Xanthobacteraceae</taxon>
        <taxon>Ancylobacter</taxon>
    </lineage>
</organism>
<name>A0ABW4Z346_9HYPH</name>
<comment type="caution">
    <text evidence="1">The sequence shown here is derived from an EMBL/GenBank/DDBJ whole genome shotgun (WGS) entry which is preliminary data.</text>
</comment>
<proteinExistence type="predicted"/>